<evidence type="ECO:0000256" key="5">
    <source>
        <dbReference type="ARBA" id="ARBA00022984"/>
    </source>
</evidence>
<evidence type="ECO:0000256" key="6">
    <source>
        <dbReference type="ARBA" id="ARBA00023316"/>
    </source>
</evidence>
<dbReference type="GO" id="GO:0006508">
    <property type="term" value="P:proteolysis"/>
    <property type="evidence" value="ECO:0007669"/>
    <property type="project" value="InterPro"/>
</dbReference>
<keyword evidence="11" id="KW-0121">Carboxypeptidase</keyword>
<keyword evidence="12" id="KW-1185">Reference proteome</keyword>
<dbReference type="EMBL" id="JAAZWO010000051">
    <property type="protein sequence ID" value="MBC2400141.1"/>
    <property type="molecule type" value="Genomic_DNA"/>
</dbReference>
<evidence type="ECO:0000256" key="3">
    <source>
        <dbReference type="ARBA" id="ARBA00022801"/>
    </source>
</evidence>
<evidence type="ECO:0000256" key="7">
    <source>
        <dbReference type="PIRSR" id="PIRSR618044-1"/>
    </source>
</evidence>
<dbReference type="PANTHER" id="PTHR21581:SF26">
    <property type="entry name" value="D-ALANYL-D-ALANINE ENDOPEPTIDASE"/>
    <property type="match status" value="1"/>
</dbReference>
<evidence type="ECO:0000256" key="8">
    <source>
        <dbReference type="PIRSR" id="PIRSR618044-2"/>
    </source>
</evidence>
<dbReference type="Pfam" id="PF00768">
    <property type="entry name" value="Peptidase_S11"/>
    <property type="match status" value="1"/>
</dbReference>
<reference evidence="11 12" key="1">
    <citation type="submission" date="2020-04" db="EMBL/GenBank/DDBJ databases">
        <title>Genomic insights into acetone-butanol-ethanol (ABE) fermentation by sequencing solventogenic clostridia strains.</title>
        <authorList>
            <person name="Brown S."/>
        </authorList>
    </citation>
    <scope>NUCLEOTIDE SEQUENCE [LARGE SCALE GENOMIC DNA]</scope>
    <source>
        <strain evidence="11 12">DJ011</strain>
    </source>
</reference>
<dbReference type="InterPro" id="IPR012338">
    <property type="entry name" value="Beta-lactam/transpept-like"/>
</dbReference>
<keyword evidence="11" id="KW-0645">Protease</keyword>
<dbReference type="InterPro" id="IPR018044">
    <property type="entry name" value="Peptidase_S11"/>
</dbReference>
<organism evidence="11 12">
    <name type="scientific">Clostridium tetanomorphum</name>
    <dbReference type="NCBI Taxonomy" id="1553"/>
    <lineage>
        <taxon>Bacteria</taxon>
        <taxon>Bacillati</taxon>
        <taxon>Bacillota</taxon>
        <taxon>Clostridia</taxon>
        <taxon>Eubacteriales</taxon>
        <taxon>Clostridiaceae</taxon>
        <taxon>Clostridium</taxon>
    </lineage>
</organism>
<dbReference type="InterPro" id="IPR001967">
    <property type="entry name" value="Peptidase_S11_N"/>
</dbReference>
<dbReference type="AlphaFoldDB" id="A0A923EEB3"/>
<feature type="active site" description="Proton acceptor" evidence="7">
    <location>
        <position position="78"/>
    </location>
</feature>
<dbReference type="PANTHER" id="PTHR21581">
    <property type="entry name" value="D-ALANYL-D-ALANINE CARBOXYPEPTIDASE"/>
    <property type="match status" value="1"/>
</dbReference>
<comment type="caution">
    <text evidence="11">The sequence shown here is derived from an EMBL/GenBank/DDBJ whole genome shotgun (WGS) entry which is preliminary data.</text>
</comment>
<comment type="similarity">
    <text evidence="1 9">Belongs to the peptidase S11 family.</text>
</comment>
<evidence type="ECO:0000259" key="10">
    <source>
        <dbReference type="Pfam" id="PF00768"/>
    </source>
</evidence>
<keyword evidence="6" id="KW-0961">Cell wall biogenesis/degradation</keyword>
<keyword evidence="4" id="KW-0133">Cell shape</keyword>
<dbReference type="GO" id="GO:0071555">
    <property type="term" value="P:cell wall organization"/>
    <property type="evidence" value="ECO:0007669"/>
    <property type="project" value="UniProtKB-KW"/>
</dbReference>
<dbReference type="GO" id="GO:0009002">
    <property type="term" value="F:serine-type D-Ala-D-Ala carboxypeptidase activity"/>
    <property type="evidence" value="ECO:0007669"/>
    <property type="project" value="InterPro"/>
</dbReference>
<dbReference type="GO" id="GO:0009252">
    <property type="term" value="P:peptidoglycan biosynthetic process"/>
    <property type="evidence" value="ECO:0007669"/>
    <property type="project" value="UniProtKB-KW"/>
</dbReference>
<name>A0A923EEB3_CLOTT</name>
<feature type="active site" evidence="7">
    <location>
        <position position="130"/>
    </location>
</feature>
<keyword evidence="3" id="KW-0378">Hydrolase</keyword>
<evidence type="ECO:0000313" key="11">
    <source>
        <dbReference type="EMBL" id="MBC2400141.1"/>
    </source>
</evidence>
<keyword evidence="5" id="KW-0573">Peptidoglycan synthesis</keyword>
<feature type="domain" description="Peptidase S11 D-alanyl-D-alanine carboxypeptidase A N-terminal" evidence="10">
    <location>
        <begin position="40"/>
        <end position="279"/>
    </location>
</feature>
<feature type="active site" description="Acyl-ester intermediate" evidence="7">
    <location>
        <position position="75"/>
    </location>
</feature>
<dbReference type="Gene3D" id="3.40.710.10">
    <property type="entry name" value="DD-peptidase/beta-lactamase superfamily"/>
    <property type="match status" value="1"/>
</dbReference>
<evidence type="ECO:0000313" key="12">
    <source>
        <dbReference type="Proteomes" id="UP000563151"/>
    </source>
</evidence>
<dbReference type="PRINTS" id="PR00725">
    <property type="entry name" value="DADACBPTASE1"/>
</dbReference>
<dbReference type="Proteomes" id="UP000563151">
    <property type="component" value="Unassembled WGS sequence"/>
</dbReference>
<evidence type="ECO:0000256" key="4">
    <source>
        <dbReference type="ARBA" id="ARBA00022960"/>
    </source>
</evidence>
<keyword evidence="2" id="KW-0732">Signal</keyword>
<dbReference type="RefSeq" id="WP_173679872.1">
    <property type="nucleotide sequence ID" value="NZ_JAAZWO010000051.1"/>
</dbReference>
<feature type="binding site" evidence="8">
    <location>
        <position position="249"/>
    </location>
    <ligand>
        <name>substrate</name>
    </ligand>
</feature>
<dbReference type="SUPFAM" id="SSF56601">
    <property type="entry name" value="beta-lactamase/transpeptidase-like"/>
    <property type="match status" value="1"/>
</dbReference>
<evidence type="ECO:0000256" key="2">
    <source>
        <dbReference type="ARBA" id="ARBA00022729"/>
    </source>
</evidence>
<proteinExistence type="inferred from homology"/>
<sequence>MKKKILSSLFPIIILILCIIVLKAELKNINSVDDLRNVAIENRPTISAAAAITLDVTNNKILYKKHIHEKLPPASTTKLLTAQIFAEHFSPEDDVMYTRRCKEQPEYKLNLKVGETMNAKDVMDAVMLYSANDMAEAMGENSNRSLETFNQTTGKNSNESLESFVQAMNEKVSSLGLKESHFMNPIGLDDEEHYTTAYDLVNIAKEAYKYPWIMDTMKKKVSTINTSKGKISLENRNKLVGINGCIGGKTGYTSRAGKCLVCFYEINNRKMIGVVLNSQDDNTVFEDMERIIRWSYKK</sequence>
<dbReference type="GO" id="GO:0008360">
    <property type="term" value="P:regulation of cell shape"/>
    <property type="evidence" value="ECO:0007669"/>
    <property type="project" value="UniProtKB-KW"/>
</dbReference>
<gene>
    <name evidence="11" type="ORF">HGG79_20650</name>
</gene>
<protein>
    <submittedName>
        <fullName evidence="11">D-alanyl-D-alanine carboxypeptidase</fullName>
    </submittedName>
</protein>
<accession>A0A923EEB3</accession>
<evidence type="ECO:0000256" key="1">
    <source>
        <dbReference type="ARBA" id="ARBA00007164"/>
    </source>
</evidence>
<evidence type="ECO:0000256" key="9">
    <source>
        <dbReference type="RuleBase" id="RU004016"/>
    </source>
</evidence>